<evidence type="ECO:0000256" key="3">
    <source>
        <dbReference type="ARBA" id="ARBA00023163"/>
    </source>
</evidence>
<keyword evidence="2" id="KW-0238">DNA-binding</keyword>
<dbReference type="SMART" id="SM00338">
    <property type="entry name" value="BRLZ"/>
    <property type="match status" value="1"/>
</dbReference>
<feature type="coiled-coil region" evidence="4">
    <location>
        <begin position="515"/>
        <end position="549"/>
    </location>
</feature>
<dbReference type="SUPFAM" id="SSF57959">
    <property type="entry name" value="Leucine zipper domain"/>
    <property type="match status" value="1"/>
</dbReference>
<name>A0A1V8SED1_9PEZI</name>
<feature type="domain" description="BZIP" evidence="6">
    <location>
        <begin position="490"/>
        <end position="553"/>
    </location>
</feature>
<evidence type="ECO:0000256" key="5">
    <source>
        <dbReference type="SAM" id="MobiDB-lite"/>
    </source>
</evidence>
<feature type="compositionally biased region" description="Basic and acidic residues" evidence="5">
    <location>
        <begin position="446"/>
        <end position="463"/>
    </location>
</feature>
<dbReference type="GO" id="GO:0003677">
    <property type="term" value="F:DNA binding"/>
    <property type="evidence" value="ECO:0007669"/>
    <property type="project" value="UniProtKB-KW"/>
</dbReference>
<reference evidence="8" key="1">
    <citation type="submission" date="2017-03" db="EMBL/GenBank/DDBJ databases">
        <title>Genomes of endolithic fungi from Antarctica.</title>
        <authorList>
            <person name="Coleine C."/>
            <person name="Masonjones S."/>
            <person name="Stajich J.E."/>
        </authorList>
    </citation>
    <scope>NUCLEOTIDE SEQUENCE [LARGE SCALE GENOMIC DNA]</scope>
    <source>
        <strain evidence="8">CCFEE 5527</strain>
    </source>
</reference>
<feature type="region of interest" description="Disordered" evidence="5">
    <location>
        <begin position="421"/>
        <end position="501"/>
    </location>
</feature>
<dbReference type="EMBL" id="NAJO01000054">
    <property type="protein sequence ID" value="OQN97429.1"/>
    <property type="molecule type" value="Genomic_DNA"/>
</dbReference>
<feature type="compositionally biased region" description="Basic and acidic residues" evidence="5">
    <location>
        <begin position="75"/>
        <end position="89"/>
    </location>
</feature>
<keyword evidence="4" id="KW-0175">Coiled coil</keyword>
<dbReference type="GO" id="GO:0003700">
    <property type="term" value="F:DNA-binding transcription factor activity"/>
    <property type="evidence" value="ECO:0007669"/>
    <property type="project" value="InterPro"/>
</dbReference>
<dbReference type="InterPro" id="IPR046347">
    <property type="entry name" value="bZIP_sf"/>
</dbReference>
<dbReference type="InParanoid" id="A0A1V8SED1"/>
<feature type="compositionally biased region" description="Basic and acidic residues" evidence="5">
    <location>
        <begin position="158"/>
        <end position="174"/>
    </location>
</feature>
<dbReference type="PROSITE" id="PS00036">
    <property type="entry name" value="BZIP_BASIC"/>
    <property type="match status" value="1"/>
</dbReference>
<evidence type="ECO:0000256" key="2">
    <source>
        <dbReference type="ARBA" id="ARBA00023125"/>
    </source>
</evidence>
<feature type="compositionally biased region" description="Basic and acidic residues" evidence="5">
    <location>
        <begin position="490"/>
        <end position="501"/>
    </location>
</feature>
<feature type="compositionally biased region" description="Basic and acidic residues" evidence="5">
    <location>
        <begin position="201"/>
        <end position="210"/>
    </location>
</feature>
<evidence type="ECO:0000256" key="4">
    <source>
        <dbReference type="SAM" id="Coils"/>
    </source>
</evidence>
<feature type="region of interest" description="Disordered" evidence="5">
    <location>
        <begin position="127"/>
        <end position="210"/>
    </location>
</feature>
<comment type="caution">
    <text evidence="7">The sequence shown here is derived from an EMBL/GenBank/DDBJ whole genome shotgun (WGS) entry which is preliminary data.</text>
</comment>
<feature type="compositionally biased region" description="Basic and acidic residues" evidence="5">
    <location>
        <begin position="96"/>
        <end position="105"/>
    </location>
</feature>
<keyword evidence="3" id="KW-0804">Transcription</keyword>
<dbReference type="PRINTS" id="PR00043">
    <property type="entry name" value="LEUZIPPRJUN"/>
</dbReference>
<dbReference type="Pfam" id="PF00170">
    <property type="entry name" value="bZIP_1"/>
    <property type="match status" value="1"/>
</dbReference>
<dbReference type="PANTHER" id="PTHR40644">
    <property type="entry name" value="UPF0653 PROTEIN C607.02C"/>
    <property type="match status" value="1"/>
</dbReference>
<feature type="region of interest" description="Disordered" evidence="5">
    <location>
        <begin position="581"/>
        <end position="646"/>
    </location>
</feature>
<keyword evidence="8" id="KW-1185">Reference proteome</keyword>
<feature type="compositionally biased region" description="Low complexity" evidence="5">
    <location>
        <begin position="426"/>
        <end position="438"/>
    </location>
</feature>
<dbReference type="OrthoDB" id="5876637at2759"/>
<accession>A0A1V8SED1</accession>
<dbReference type="Gene3D" id="1.20.5.170">
    <property type="match status" value="1"/>
</dbReference>
<evidence type="ECO:0000256" key="1">
    <source>
        <dbReference type="ARBA" id="ARBA00023015"/>
    </source>
</evidence>
<gene>
    <name evidence="7" type="ORF">B0A48_16588</name>
</gene>
<evidence type="ECO:0000313" key="7">
    <source>
        <dbReference type="EMBL" id="OQN97429.1"/>
    </source>
</evidence>
<evidence type="ECO:0000259" key="6">
    <source>
        <dbReference type="PROSITE" id="PS50217"/>
    </source>
</evidence>
<organism evidence="7 8">
    <name type="scientific">Cryoendolithus antarcticus</name>
    <dbReference type="NCBI Taxonomy" id="1507870"/>
    <lineage>
        <taxon>Eukaryota</taxon>
        <taxon>Fungi</taxon>
        <taxon>Dikarya</taxon>
        <taxon>Ascomycota</taxon>
        <taxon>Pezizomycotina</taxon>
        <taxon>Dothideomycetes</taxon>
        <taxon>Dothideomycetidae</taxon>
        <taxon>Cladosporiales</taxon>
        <taxon>Cladosporiaceae</taxon>
        <taxon>Cryoendolithus</taxon>
    </lineage>
</organism>
<dbReference type="PROSITE" id="PS50217">
    <property type="entry name" value="BZIP"/>
    <property type="match status" value="1"/>
</dbReference>
<dbReference type="AlphaFoldDB" id="A0A1V8SED1"/>
<keyword evidence="1" id="KW-0805">Transcription regulation</keyword>
<feature type="compositionally biased region" description="Basic and acidic residues" evidence="5">
    <location>
        <begin position="636"/>
        <end position="646"/>
    </location>
</feature>
<feature type="compositionally biased region" description="Low complexity" evidence="5">
    <location>
        <begin position="474"/>
        <end position="483"/>
    </location>
</feature>
<proteinExistence type="predicted"/>
<dbReference type="Proteomes" id="UP000192596">
    <property type="component" value="Unassembled WGS sequence"/>
</dbReference>
<evidence type="ECO:0000313" key="8">
    <source>
        <dbReference type="Proteomes" id="UP000192596"/>
    </source>
</evidence>
<sequence>MPHKHTRKDTNKSDFNLPPTVQAKPLPAYTKASLLSSNATSNKRKRTAIPGYGADDTPRAFARLLSKQNTQKPRSGLDDGNRKRGDKPAKAKPKAIRTESSRDVPKLLPGERISDFNARVDQSLPVSGLARKGRQNIPGVKEARTKTEKRMHKMYAAWREEDQKRKDALETAREEAEDGDSDPETAAATAGFGLSKKRRREIGESEEKEGDVWEVLKEKRGGRVALNDVAQAPPEIKVKPRERFKVKEGARVDVANVPKGAGSLKKREELGSARMEVIERYREMMGRGKDSPSTRSGDIAFSHQNYHDGAYDPQPEYRFGEVSMNDEFASMHGSHLEEQQQAFVAAQGDARHFESSPFSFQQSHGGFAAYQQMLQQTADAVDAWPHGGAQPAFDLDMFQQNVGLRQGIPRKSVSAIEKFGQVTPPDDASSEAASDSKAQLASQISSEERGRKDRSERARDAAMQRHSKKKQRRGSGVSPVSGVSEEEEGGDKKEKYREKNRLAAAKCRAKKKDNIEGIEDRHRNLSAMNSALKKQVQDLRGELTDLRTHALDHQGCNCRIARYNVNQAQKVAMGTDGIGSSTSNGGFGHNPDCKYRQDSDSGSAGSGQGRSSAVQHHSFAAPSTFAFAGMSSGQDGRGDIEMQERDQAAEFAEYLQAEFGAQDGYSHAG</sequence>
<feature type="region of interest" description="Disordered" evidence="5">
    <location>
        <begin position="1"/>
        <end position="110"/>
    </location>
</feature>
<dbReference type="PANTHER" id="PTHR40644:SF1">
    <property type="entry name" value="UPF0653 PROTEIN C607.02C"/>
    <property type="match status" value="1"/>
</dbReference>
<dbReference type="InterPro" id="IPR002112">
    <property type="entry name" value="Leuzip_Jun"/>
</dbReference>
<dbReference type="InterPro" id="IPR004827">
    <property type="entry name" value="bZIP"/>
</dbReference>
<protein>
    <recommendedName>
        <fullName evidence="6">BZIP domain-containing protein</fullName>
    </recommendedName>
</protein>